<sequence length="122" mass="13517">MSDNFVNEGDISGEKEKRKPGGARDEGKNTESEGEKIILEKTIGDTEKSLNSSESEDNVTISSRFEVLNTRNTTYNISMDEIRDEHQKSIPFVPNSDVPSSSKKKKPHTVNIFGFGSSMTMA</sequence>
<organism evidence="2 3">
    <name type="scientific">Datura stramonium</name>
    <name type="common">Jimsonweed</name>
    <name type="synonym">Common thornapple</name>
    <dbReference type="NCBI Taxonomy" id="4076"/>
    <lineage>
        <taxon>Eukaryota</taxon>
        <taxon>Viridiplantae</taxon>
        <taxon>Streptophyta</taxon>
        <taxon>Embryophyta</taxon>
        <taxon>Tracheophyta</taxon>
        <taxon>Spermatophyta</taxon>
        <taxon>Magnoliopsida</taxon>
        <taxon>eudicotyledons</taxon>
        <taxon>Gunneridae</taxon>
        <taxon>Pentapetalae</taxon>
        <taxon>asterids</taxon>
        <taxon>lamiids</taxon>
        <taxon>Solanales</taxon>
        <taxon>Solanaceae</taxon>
        <taxon>Solanoideae</taxon>
        <taxon>Datureae</taxon>
        <taxon>Datura</taxon>
    </lineage>
</organism>
<feature type="compositionally biased region" description="Basic and acidic residues" evidence="1">
    <location>
        <begin position="12"/>
        <end position="48"/>
    </location>
</feature>
<dbReference type="Proteomes" id="UP000823775">
    <property type="component" value="Unassembled WGS sequence"/>
</dbReference>
<proteinExistence type="predicted"/>
<protein>
    <submittedName>
        <fullName evidence="2">Uncharacterized protein</fullName>
    </submittedName>
</protein>
<feature type="region of interest" description="Disordered" evidence="1">
    <location>
        <begin position="87"/>
        <end position="109"/>
    </location>
</feature>
<accession>A0ABS8T3C4</accession>
<reference evidence="2 3" key="1">
    <citation type="journal article" date="2021" name="BMC Genomics">
        <title>Datura genome reveals duplications of psychoactive alkaloid biosynthetic genes and high mutation rate following tissue culture.</title>
        <authorList>
            <person name="Rajewski A."/>
            <person name="Carter-House D."/>
            <person name="Stajich J."/>
            <person name="Litt A."/>
        </authorList>
    </citation>
    <scope>NUCLEOTIDE SEQUENCE [LARGE SCALE GENOMIC DNA]</scope>
    <source>
        <strain evidence="2">AR-01</strain>
    </source>
</reference>
<feature type="region of interest" description="Disordered" evidence="1">
    <location>
        <begin position="1"/>
        <end position="59"/>
    </location>
</feature>
<name>A0ABS8T3C4_DATST</name>
<feature type="compositionally biased region" description="Polar residues" evidence="1">
    <location>
        <begin position="49"/>
        <end position="59"/>
    </location>
</feature>
<keyword evidence="3" id="KW-1185">Reference proteome</keyword>
<evidence type="ECO:0000313" key="2">
    <source>
        <dbReference type="EMBL" id="MCD7465430.1"/>
    </source>
</evidence>
<evidence type="ECO:0000256" key="1">
    <source>
        <dbReference type="SAM" id="MobiDB-lite"/>
    </source>
</evidence>
<comment type="caution">
    <text evidence="2">The sequence shown here is derived from an EMBL/GenBank/DDBJ whole genome shotgun (WGS) entry which is preliminary data.</text>
</comment>
<dbReference type="EMBL" id="JACEIK010001049">
    <property type="protein sequence ID" value="MCD7465430.1"/>
    <property type="molecule type" value="Genomic_DNA"/>
</dbReference>
<evidence type="ECO:0000313" key="3">
    <source>
        <dbReference type="Proteomes" id="UP000823775"/>
    </source>
</evidence>
<gene>
    <name evidence="2" type="ORF">HAX54_001276</name>
</gene>